<reference evidence="2" key="1">
    <citation type="journal article" date="2014" name="Int. J. Syst. Evol. Microbiol.">
        <title>Complete genome sequence of Corynebacterium casei LMG S-19264T (=DSM 44701T), isolated from a smear-ripened cheese.</title>
        <authorList>
            <consortium name="US DOE Joint Genome Institute (JGI-PGF)"/>
            <person name="Walter F."/>
            <person name="Albersmeier A."/>
            <person name="Kalinowski J."/>
            <person name="Ruckert C."/>
        </authorList>
    </citation>
    <scope>NUCLEOTIDE SEQUENCE</scope>
    <source>
        <strain evidence="2">JCM 4654</strain>
    </source>
</reference>
<feature type="region of interest" description="Disordered" evidence="1">
    <location>
        <begin position="1"/>
        <end position="60"/>
    </location>
</feature>
<dbReference type="Proteomes" id="UP000608955">
    <property type="component" value="Unassembled WGS sequence"/>
</dbReference>
<sequence length="98" mass="10010">MIPLTTVSPSSTMTRGSPRASGSGARAPSGGGCVVIAPEKQTRPRAPGADTAKAAAQGIGGRRLHECREVAQAGFSGRYGDQYQPLACQKFQAPTGLP</sequence>
<keyword evidence="3" id="KW-1185">Reference proteome</keyword>
<dbReference type="EMBL" id="BMVF01000001">
    <property type="protein sequence ID" value="GHD83662.1"/>
    <property type="molecule type" value="Genomic_DNA"/>
</dbReference>
<evidence type="ECO:0000313" key="3">
    <source>
        <dbReference type="Proteomes" id="UP000608955"/>
    </source>
</evidence>
<dbReference type="AlphaFoldDB" id="A0A918XY04"/>
<name>A0A918XY04_9ACTN</name>
<comment type="caution">
    <text evidence="2">The sequence shown here is derived from an EMBL/GenBank/DDBJ whole genome shotgun (WGS) entry which is preliminary data.</text>
</comment>
<gene>
    <name evidence="2" type="ORF">GCM10010508_00190</name>
</gene>
<evidence type="ECO:0000313" key="2">
    <source>
        <dbReference type="EMBL" id="GHD83662.1"/>
    </source>
</evidence>
<proteinExistence type="predicted"/>
<protein>
    <submittedName>
        <fullName evidence="2">Uncharacterized protein</fullName>
    </submittedName>
</protein>
<feature type="compositionally biased region" description="Low complexity" evidence="1">
    <location>
        <begin position="15"/>
        <end position="28"/>
    </location>
</feature>
<feature type="compositionally biased region" description="Polar residues" evidence="1">
    <location>
        <begin position="1"/>
        <end position="14"/>
    </location>
</feature>
<accession>A0A918XY04</accession>
<evidence type="ECO:0000256" key="1">
    <source>
        <dbReference type="SAM" id="MobiDB-lite"/>
    </source>
</evidence>
<organism evidence="2 3">
    <name type="scientific">Streptomyces naganishii JCM 4654</name>
    <dbReference type="NCBI Taxonomy" id="1306179"/>
    <lineage>
        <taxon>Bacteria</taxon>
        <taxon>Bacillati</taxon>
        <taxon>Actinomycetota</taxon>
        <taxon>Actinomycetes</taxon>
        <taxon>Kitasatosporales</taxon>
        <taxon>Streptomycetaceae</taxon>
        <taxon>Streptomyces</taxon>
    </lineage>
</organism>
<reference evidence="2" key="2">
    <citation type="submission" date="2020-09" db="EMBL/GenBank/DDBJ databases">
        <authorList>
            <person name="Sun Q."/>
            <person name="Ohkuma M."/>
        </authorList>
    </citation>
    <scope>NUCLEOTIDE SEQUENCE</scope>
    <source>
        <strain evidence="2">JCM 4654</strain>
    </source>
</reference>